<keyword evidence="4" id="KW-0539">Nucleus</keyword>
<dbReference type="GO" id="GO:0008270">
    <property type="term" value="F:zinc ion binding"/>
    <property type="evidence" value="ECO:0007669"/>
    <property type="project" value="InterPro"/>
</dbReference>
<dbReference type="AlphaFoldDB" id="A0A022VSM2"/>
<organism evidence="6">
    <name type="scientific">Trichophyton rubrum CBS 288.86</name>
    <dbReference type="NCBI Taxonomy" id="1215330"/>
    <lineage>
        <taxon>Eukaryota</taxon>
        <taxon>Fungi</taxon>
        <taxon>Dikarya</taxon>
        <taxon>Ascomycota</taxon>
        <taxon>Pezizomycotina</taxon>
        <taxon>Eurotiomycetes</taxon>
        <taxon>Eurotiomycetidae</taxon>
        <taxon>Onygenales</taxon>
        <taxon>Arthrodermataceae</taxon>
        <taxon>Trichophyton</taxon>
    </lineage>
</organism>
<dbReference type="Pfam" id="PF00172">
    <property type="entry name" value="Zn_clus"/>
    <property type="match status" value="1"/>
</dbReference>
<evidence type="ECO:0000256" key="4">
    <source>
        <dbReference type="ARBA" id="ARBA00023242"/>
    </source>
</evidence>
<evidence type="ECO:0000256" key="3">
    <source>
        <dbReference type="ARBA" id="ARBA00023163"/>
    </source>
</evidence>
<dbReference type="SUPFAM" id="SSF57701">
    <property type="entry name" value="Zn2/Cys6 DNA-binding domain"/>
    <property type="match status" value="1"/>
</dbReference>
<keyword evidence="2" id="KW-0238">DNA-binding</keyword>
<feature type="domain" description="Zn(2)-C6 fungal-type" evidence="5">
    <location>
        <begin position="7"/>
        <end position="35"/>
    </location>
</feature>
<dbReference type="GO" id="GO:0000981">
    <property type="term" value="F:DNA-binding transcription factor activity, RNA polymerase II-specific"/>
    <property type="evidence" value="ECO:0007669"/>
    <property type="project" value="InterPro"/>
</dbReference>
<protein>
    <recommendedName>
        <fullName evidence="5">Zn(2)-C6 fungal-type domain-containing protein</fullName>
    </recommendedName>
</protein>
<dbReference type="PANTHER" id="PTHR38111">
    <property type="entry name" value="ZN(2)-C6 FUNGAL-TYPE DOMAIN-CONTAINING PROTEIN-RELATED"/>
    <property type="match status" value="1"/>
</dbReference>
<accession>A0A022VSM2</accession>
<keyword evidence="3" id="KW-0804">Transcription</keyword>
<dbReference type="EMBL" id="KK207921">
    <property type="protein sequence ID" value="EZF48718.1"/>
    <property type="molecule type" value="Genomic_DNA"/>
</dbReference>
<dbReference type="Gene3D" id="4.10.240.10">
    <property type="entry name" value="Zn(2)-C6 fungal-type DNA-binding domain"/>
    <property type="match status" value="1"/>
</dbReference>
<evidence type="ECO:0000259" key="5">
    <source>
        <dbReference type="PROSITE" id="PS50048"/>
    </source>
</evidence>
<dbReference type="PROSITE" id="PS00463">
    <property type="entry name" value="ZN2_CY6_FUNGAL_1"/>
    <property type="match status" value="1"/>
</dbReference>
<evidence type="ECO:0000313" key="6">
    <source>
        <dbReference type="EMBL" id="EZF48718.1"/>
    </source>
</evidence>
<dbReference type="GO" id="GO:0003677">
    <property type="term" value="F:DNA binding"/>
    <property type="evidence" value="ECO:0007669"/>
    <property type="project" value="UniProtKB-KW"/>
</dbReference>
<keyword evidence="1" id="KW-0805">Transcription regulation</keyword>
<name>A0A022VSM2_TRIRU</name>
<evidence type="ECO:0000256" key="2">
    <source>
        <dbReference type="ARBA" id="ARBA00023125"/>
    </source>
</evidence>
<sequence>MPKISAGCNTCRKRKKGCDMQRPSCGQCKRLGLPCGGYGRELKFIHTSNQPCKQSEVHTILDKVVPCSNEFRKSSTVICNTTGQALTSHAETLSKSVLVGSCPGLFLNIFLGNIGSNTENLSQSCFTGWMVTTSKSNYENLILRNALLALGLARVGKLSHDSRIVYKSQQFYSSTLVQLYQRLNINSECLDDESLAGIMYLILYEVLPNAIYSYSLFHLLILSTI</sequence>
<proteinExistence type="predicted"/>
<dbReference type="InterPro" id="IPR036864">
    <property type="entry name" value="Zn2-C6_fun-type_DNA-bd_sf"/>
</dbReference>
<dbReference type="SMART" id="SM00066">
    <property type="entry name" value="GAL4"/>
    <property type="match status" value="1"/>
</dbReference>
<dbReference type="Proteomes" id="UP000023758">
    <property type="component" value="Unassembled WGS sequence"/>
</dbReference>
<dbReference type="InterPro" id="IPR001138">
    <property type="entry name" value="Zn2Cys6_DnaBD"/>
</dbReference>
<gene>
    <name evidence="6" type="ORF">H103_07649</name>
</gene>
<dbReference type="PROSITE" id="PS50048">
    <property type="entry name" value="ZN2_CY6_FUNGAL_2"/>
    <property type="match status" value="1"/>
</dbReference>
<reference evidence="6" key="1">
    <citation type="submission" date="2014-02" db="EMBL/GenBank/DDBJ databases">
        <title>The Genome Sequence of Trichophyton rubrum (morphotype fischeri) CBS 288.86.</title>
        <authorList>
            <consortium name="The Broad Institute Genomics Platform"/>
            <person name="Cuomo C.A."/>
            <person name="White T.C."/>
            <person name="Graser Y."/>
            <person name="Martinez-Rossi N."/>
            <person name="Heitman J."/>
            <person name="Young S.K."/>
            <person name="Zeng Q."/>
            <person name="Gargeya S."/>
            <person name="Abouelleil A."/>
            <person name="Alvarado L."/>
            <person name="Chapman S.B."/>
            <person name="Gainer-Dewar J."/>
            <person name="Goldberg J."/>
            <person name="Griggs A."/>
            <person name="Gujja S."/>
            <person name="Hansen M."/>
            <person name="Howarth C."/>
            <person name="Imamovic A."/>
            <person name="Larimer J."/>
            <person name="Martinez D."/>
            <person name="Murphy C."/>
            <person name="Pearson M.D."/>
            <person name="Persinoti G."/>
            <person name="Poon T."/>
            <person name="Priest M."/>
            <person name="Roberts A.D."/>
            <person name="Saif S."/>
            <person name="Shea T.D."/>
            <person name="Sykes S.N."/>
            <person name="Wortman J."/>
            <person name="Nusbaum C."/>
            <person name="Birren B."/>
        </authorList>
    </citation>
    <scope>NUCLEOTIDE SEQUENCE [LARGE SCALE GENOMIC DNA]</scope>
    <source>
        <strain evidence="6">CBS 288.86</strain>
    </source>
</reference>
<dbReference type="PANTHER" id="PTHR38111:SF9">
    <property type="entry name" value="ZN(2)-C6 FUNGAL-TYPE DOMAIN-CONTAINING PROTEIN"/>
    <property type="match status" value="1"/>
</dbReference>
<evidence type="ECO:0000256" key="1">
    <source>
        <dbReference type="ARBA" id="ARBA00023015"/>
    </source>
</evidence>
<dbReference type="InterPro" id="IPR053178">
    <property type="entry name" value="Osmoadaptation_assoc"/>
</dbReference>
<dbReference type="HOGENOM" id="CLU_107276_0_0_1"/>
<dbReference type="CDD" id="cd00067">
    <property type="entry name" value="GAL4"/>
    <property type="match status" value="1"/>
</dbReference>